<feature type="region of interest" description="Disordered" evidence="1">
    <location>
        <begin position="222"/>
        <end position="279"/>
    </location>
</feature>
<proteinExistence type="predicted"/>
<keyword evidence="2" id="KW-1133">Transmembrane helix</keyword>
<dbReference type="PANTHER" id="PTHR35393:SF1">
    <property type="entry name" value="SNOAL-LIKE DOMAIN-CONTAINING PROTEIN"/>
    <property type="match status" value="1"/>
</dbReference>
<evidence type="ECO:0000256" key="2">
    <source>
        <dbReference type="SAM" id="Phobius"/>
    </source>
</evidence>
<dbReference type="InterPro" id="IPR057514">
    <property type="entry name" value="NTF2_SigF"/>
</dbReference>
<feature type="domain" description="SigF-like NTF2-like" evidence="3">
    <location>
        <begin position="96"/>
        <end position="204"/>
    </location>
</feature>
<feature type="domain" description="SigF-like NTF2-like" evidence="3">
    <location>
        <begin position="1"/>
        <end position="49"/>
    </location>
</feature>
<evidence type="ECO:0000313" key="5">
    <source>
        <dbReference type="Proteomes" id="UP000015241"/>
    </source>
</evidence>
<gene>
    <name evidence="4" type="ORF">FOMPIDRAFT_1054886</name>
</gene>
<sequence length="279" mass="30911">MENPAAEIEDVVLAITASLNPEVQRAAIYKYFAPDASFRHPLCTVPSSSAPTTVFHPSQASPVIHSFPFPLLKGLPALVARLLTPTGFATSNSRETLLRVRKVVYDEPHHELYVEVVQRFHIRWNVFMPAAESRLLTHITLRELPYATPAGKRLYVIAAQEDFYHPEDLLSFVAPLLVPVLTAILLLGTWACVIGAWLGGIAGYWKVGPGEDEKRVELQPVGEHLPPPEEQEISYADKVKQNGVKGRGEAEAEAESPLADRVKEEWPTPAEVAIQEDKE</sequence>
<evidence type="ECO:0000259" key="3">
    <source>
        <dbReference type="Pfam" id="PF24840"/>
    </source>
</evidence>
<dbReference type="Pfam" id="PF24840">
    <property type="entry name" value="NTF2_SigF"/>
    <property type="match status" value="2"/>
</dbReference>
<dbReference type="AlphaFoldDB" id="S8EYN0"/>
<accession>S8EYN0</accession>
<name>S8EYN0_FOMSC</name>
<keyword evidence="5" id="KW-1185">Reference proteome</keyword>
<protein>
    <recommendedName>
        <fullName evidence="3">SigF-like NTF2-like domain-containing protein</fullName>
    </recommendedName>
</protein>
<dbReference type="EMBL" id="KE504226">
    <property type="protein sequence ID" value="EPS94665.1"/>
    <property type="molecule type" value="Genomic_DNA"/>
</dbReference>
<feature type="compositionally biased region" description="Basic and acidic residues" evidence="1">
    <location>
        <begin position="235"/>
        <end position="250"/>
    </location>
</feature>
<dbReference type="Proteomes" id="UP000015241">
    <property type="component" value="Unassembled WGS sequence"/>
</dbReference>
<dbReference type="PANTHER" id="PTHR35393">
    <property type="entry name" value="CHROMOSOME 1, WHOLE GENOME SHOTGUN SEQUENCE"/>
    <property type="match status" value="1"/>
</dbReference>
<dbReference type="InParanoid" id="S8EYN0"/>
<organism evidence="4 5">
    <name type="scientific">Fomitopsis schrenkii</name>
    <name type="common">Brown rot fungus</name>
    <dbReference type="NCBI Taxonomy" id="2126942"/>
    <lineage>
        <taxon>Eukaryota</taxon>
        <taxon>Fungi</taxon>
        <taxon>Dikarya</taxon>
        <taxon>Basidiomycota</taxon>
        <taxon>Agaricomycotina</taxon>
        <taxon>Agaricomycetes</taxon>
        <taxon>Polyporales</taxon>
        <taxon>Fomitopsis</taxon>
    </lineage>
</organism>
<keyword evidence="2" id="KW-0472">Membrane</keyword>
<dbReference type="HOGENOM" id="CLU_079426_1_0_1"/>
<reference evidence="4 5" key="1">
    <citation type="journal article" date="2012" name="Science">
        <title>The Paleozoic origin of enzymatic lignin decomposition reconstructed from 31 fungal genomes.</title>
        <authorList>
            <person name="Floudas D."/>
            <person name="Binder M."/>
            <person name="Riley R."/>
            <person name="Barry K."/>
            <person name="Blanchette R.A."/>
            <person name="Henrissat B."/>
            <person name="Martinez A.T."/>
            <person name="Otillar R."/>
            <person name="Spatafora J.W."/>
            <person name="Yadav J.S."/>
            <person name="Aerts A."/>
            <person name="Benoit I."/>
            <person name="Boyd A."/>
            <person name="Carlson A."/>
            <person name="Copeland A."/>
            <person name="Coutinho P.M."/>
            <person name="de Vries R.P."/>
            <person name="Ferreira P."/>
            <person name="Findley K."/>
            <person name="Foster B."/>
            <person name="Gaskell J."/>
            <person name="Glotzer D."/>
            <person name="Gorecki P."/>
            <person name="Heitman J."/>
            <person name="Hesse C."/>
            <person name="Hori C."/>
            <person name="Igarashi K."/>
            <person name="Jurgens J.A."/>
            <person name="Kallen N."/>
            <person name="Kersten P."/>
            <person name="Kohler A."/>
            <person name="Kuees U."/>
            <person name="Kumar T.K.A."/>
            <person name="Kuo A."/>
            <person name="LaButti K."/>
            <person name="Larrondo L.F."/>
            <person name="Lindquist E."/>
            <person name="Ling A."/>
            <person name="Lombard V."/>
            <person name="Lucas S."/>
            <person name="Lundell T."/>
            <person name="Martin R."/>
            <person name="McLaughlin D.J."/>
            <person name="Morgenstern I."/>
            <person name="Morin E."/>
            <person name="Murat C."/>
            <person name="Nagy L.G."/>
            <person name="Nolan M."/>
            <person name="Ohm R.A."/>
            <person name="Patyshakuliyeva A."/>
            <person name="Rokas A."/>
            <person name="Ruiz-Duenas F.J."/>
            <person name="Sabat G."/>
            <person name="Salamov A."/>
            <person name="Samejima M."/>
            <person name="Schmutz J."/>
            <person name="Slot J.C."/>
            <person name="St John F."/>
            <person name="Stenlid J."/>
            <person name="Sun H."/>
            <person name="Sun S."/>
            <person name="Syed K."/>
            <person name="Tsang A."/>
            <person name="Wiebenga A."/>
            <person name="Young D."/>
            <person name="Pisabarro A."/>
            <person name="Eastwood D.C."/>
            <person name="Martin F."/>
            <person name="Cullen D."/>
            <person name="Grigoriev I.V."/>
            <person name="Hibbett D.S."/>
        </authorList>
    </citation>
    <scope>NUCLEOTIDE SEQUENCE</scope>
    <source>
        <strain evidence="5">FP-58527</strain>
    </source>
</reference>
<dbReference type="eggNOG" id="ENOG502S534">
    <property type="taxonomic scope" value="Eukaryota"/>
</dbReference>
<feature type="transmembrane region" description="Helical" evidence="2">
    <location>
        <begin position="176"/>
        <end position="205"/>
    </location>
</feature>
<evidence type="ECO:0000256" key="1">
    <source>
        <dbReference type="SAM" id="MobiDB-lite"/>
    </source>
</evidence>
<keyword evidence="2" id="KW-0812">Transmembrane</keyword>
<dbReference type="OrthoDB" id="2344312at2759"/>
<dbReference type="STRING" id="743788.S8EYN0"/>
<evidence type="ECO:0000313" key="4">
    <source>
        <dbReference type="EMBL" id="EPS94665.1"/>
    </source>
</evidence>